<protein>
    <recommendedName>
        <fullName evidence="3">histidine kinase</fullName>
        <ecNumber evidence="3">2.7.13.3</ecNumber>
    </recommendedName>
</protein>
<feature type="domain" description="HAMP" evidence="17">
    <location>
        <begin position="186"/>
        <end position="239"/>
    </location>
</feature>
<comment type="subcellular location">
    <subcellularLocation>
        <location evidence="2">Membrane</location>
    </subcellularLocation>
</comment>
<evidence type="ECO:0000256" key="2">
    <source>
        <dbReference type="ARBA" id="ARBA00004370"/>
    </source>
</evidence>
<dbReference type="InterPro" id="IPR035965">
    <property type="entry name" value="PAS-like_dom_sf"/>
</dbReference>
<dbReference type="Pfam" id="PF00512">
    <property type="entry name" value="HisKA"/>
    <property type="match status" value="1"/>
</dbReference>
<evidence type="ECO:0000256" key="11">
    <source>
        <dbReference type="ARBA" id="ARBA00023306"/>
    </source>
</evidence>
<dbReference type="InterPro" id="IPR036097">
    <property type="entry name" value="HisK_dim/P_sf"/>
</dbReference>
<proteinExistence type="predicted"/>
<dbReference type="InterPro" id="IPR003594">
    <property type="entry name" value="HATPase_dom"/>
</dbReference>
<dbReference type="SUPFAM" id="SSF55785">
    <property type="entry name" value="PYP-like sensor domain (PAS domain)"/>
    <property type="match status" value="1"/>
</dbReference>
<dbReference type="PANTHER" id="PTHR43047">
    <property type="entry name" value="TWO-COMPONENT HISTIDINE PROTEIN KINASE"/>
    <property type="match status" value="1"/>
</dbReference>
<dbReference type="InterPro" id="IPR011006">
    <property type="entry name" value="CheY-like_superfamily"/>
</dbReference>
<dbReference type="Gene3D" id="3.30.565.10">
    <property type="entry name" value="Histidine kinase-like ATPase, C-terminal domain"/>
    <property type="match status" value="1"/>
</dbReference>
<dbReference type="PROSITE" id="PS50113">
    <property type="entry name" value="PAC"/>
    <property type="match status" value="1"/>
</dbReference>
<dbReference type="GO" id="GO:0000155">
    <property type="term" value="F:phosphorelay sensor kinase activity"/>
    <property type="evidence" value="ECO:0007669"/>
    <property type="project" value="InterPro"/>
</dbReference>
<dbReference type="InterPro" id="IPR033417">
    <property type="entry name" value="CHASE8"/>
</dbReference>
<dbReference type="FunFam" id="1.10.287.130:FF:000038">
    <property type="entry name" value="Sensory transduction histidine kinase"/>
    <property type="match status" value="1"/>
</dbReference>
<dbReference type="InterPro" id="IPR005467">
    <property type="entry name" value="His_kinase_dom"/>
</dbReference>
<evidence type="ECO:0000259" key="16">
    <source>
        <dbReference type="PROSITE" id="PS50113"/>
    </source>
</evidence>
<feature type="domain" description="Response regulatory" evidence="14">
    <location>
        <begin position="656"/>
        <end position="772"/>
    </location>
</feature>
<organism evidence="18">
    <name type="scientific">hydrothermal vent metagenome</name>
    <dbReference type="NCBI Taxonomy" id="652676"/>
    <lineage>
        <taxon>unclassified sequences</taxon>
        <taxon>metagenomes</taxon>
        <taxon>ecological metagenomes</taxon>
    </lineage>
</organism>
<dbReference type="SUPFAM" id="SSF158472">
    <property type="entry name" value="HAMP domain-like"/>
    <property type="match status" value="1"/>
</dbReference>
<keyword evidence="11" id="KW-0131">Cell cycle</keyword>
<dbReference type="CDD" id="cd00082">
    <property type="entry name" value="HisKA"/>
    <property type="match status" value="1"/>
</dbReference>
<comment type="catalytic activity">
    <reaction evidence="1">
        <text>ATP + protein L-histidine = ADP + protein N-phospho-L-histidine.</text>
        <dbReference type="EC" id="2.7.13.3"/>
    </reaction>
</comment>
<keyword evidence="4" id="KW-0597">Phosphoprotein</keyword>
<dbReference type="Pfam" id="PF17152">
    <property type="entry name" value="CHASE8"/>
    <property type="match status" value="1"/>
</dbReference>
<dbReference type="PROSITE" id="PS50109">
    <property type="entry name" value="HIS_KIN"/>
    <property type="match status" value="1"/>
</dbReference>
<dbReference type="InterPro" id="IPR000700">
    <property type="entry name" value="PAS-assoc_C"/>
</dbReference>
<evidence type="ECO:0000259" key="14">
    <source>
        <dbReference type="PROSITE" id="PS50110"/>
    </source>
</evidence>
<dbReference type="SUPFAM" id="SSF55874">
    <property type="entry name" value="ATPase domain of HSP90 chaperone/DNA topoisomerase II/histidine kinase"/>
    <property type="match status" value="1"/>
</dbReference>
<dbReference type="InterPro" id="IPR004358">
    <property type="entry name" value="Sig_transdc_His_kin-like_C"/>
</dbReference>
<dbReference type="InterPro" id="IPR001789">
    <property type="entry name" value="Sig_transdc_resp-reg_receiver"/>
</dbReference>
<evidence type="ECO:0000256" key="4">
    <source>
        <dbReference type="ARBA" id="ARBA00022553"/>
    </source>
</evidence>
<feature type="transmembrane region" description="Helical" evidence="12">
    <location>
        <begin position="20"/>
        <end position="39"/>
    </location>
</feature>
<keyword evidence="10 12" id="KW-0472">Membrane</keyword>
<keyword evidence="7 18" id="KW-0418">Kinase</keyword>
<evidence type="ECO:0000256" key="12">
    <source>
        <dbReference type="SAM" id="Phobius"/>
    </source>
</evidence>
<evidence type="ECO:0000256" key="8">
    <source>
        <dbReference type="ARBA" id="ARBA00022840"/>
    </source>
</evidence>
<dbReference type="AlphaFoldDB" id="A0A3B0XL02"/>
<evidence type="ECO:0000256" key="5">
    <source>
        <dbReference type="ARBA" id="ARBA00022679"/>
    </source>
</evidence>
<keyword evidence="8" id="KW-0067">ATP-binding</keyword>
<dbReference type="InterPro" id="IPR000014">
    <property type="entry name" value="PAS"/>
</dbReference>
<dbReference type="CDD" id="cd16922">
    <property type="entry name" value="HATPase_EvgS-ArcB-TorS-like"/>
    <property type="match status" value="1"/>
</dbReference>
<sequence length="886" mass="99289">MLSPLVRLFMSMSIKQKLMIIIMSVSLIGLGTVGSSILINEVVNLNKIQRIDLQVMAEIVAETSSGFIVFNDAAGAAESLRSLRAKKQISRAIIFDRDKKLFIIHARNGKNKNISYEDLRKEDLDKDDVFYVWKDIIIDNELAGYLYLESDDSLVNEFIKTAVIGLLFIMSAGVLVAYLLASRLQKIISAPIEHLTNTVSKITAQQNYSLRAEKESEDEIGVLTNEFNQMLAQLEIRNKELIDSENKFREVVEQSVDSLFIVNEDWGFVDVNRAACQLLGYKREELLKLKVTDIDHKYNTGEKLLPLIGELNIRKHLAIDGEHMRKDGSVVPVEVRLGYVNIDGNKYILASVRDITERKLSQEKLQQANDMLEAKVRERTQELNNTNIALSVAKEKAEAANHAKSLFLANMSHEIRTPMNAVIGFTDVLSSSELSEKQKGYVSSIQSGSRNLLSLINDILDLSKIEAGKMSVQFAEVSLKNLLEDIRQVFSISAKEKGLEFELNIDDSLPSVIMSDELRLRQILFNLVNNAIKFTSKGSVKIFAQYSLLEPEELYYSLVINIIDTGIGVSETGQKAIFNTFEQQDNQNTREFGGTGLGLAISAGLAEKLNSEIIVKSEPGKGSCFQLLMHSPEVVMEQSDAHELSLSSEIIFKPATVLIVDDVDMNRELISEYLSAQPFNIIQASNGRQAIDMVKQEKPDVVLMDIRMPVMGGIEATQIIKQDDQIIDVPVVAVTASVVEDKRSDKKRSLFDAVLYKPLNRHALKKVLAKILFAEEASATSGVVGDTLSMFDKELSMASREFCEALVEYQPMLETAKSRGSFSGLDQLLDRLCELSIKFKMHEFNNVFEKIKSANKYFDIEETQKLISSVLFGIKTIQGKHYDKTI</sequence>
<accession>A0A3B0XL02</accession>
<feature type="transmembrane region" description="Helical" evidence="12">
    <location>
        <begin position="158"/>
        <end position="181"/>
    </location>
</feature>
<dbReference type="Pfam" id="PF02518">
    <property type="entry name" value="HATPase_c"/>
    <property type="match status" value="1"/>
</dbReference>
<dbReference type="FunFam" id="3.30.565.10:FF:000010">
    <property type="entry name" value="Sensor histidine kinase RcsC"/>
    <property type="match status" value="1"/>
</dbReference>
<evidence type="ECO:0000256" key="6">
    <source>
        <dbReference type="ARBA" id="ARBA00022741"/>
    </source>
</evidence>
<keyword evidence="5" id="KW-0808">Transferase</keyword>
<reference evidence="18" key="1">
    <citation type="submission" date="2018-06" db="EMBL/GenBank/DDBJ databases">
        <authorList>
            <person name="Zhirakovskaya E."/>
        </authorList>
    </citation>
    <scope>NUCLEOTIDE SEQUENCE</scope>
</reference>
<dbReference type="PROSITE" id="PS50112">
    <property type="entry name" value="PAS"/>
    <property type="match status" value="1"/>
</dbReference>
<dbReference type="PRINTS" id="PR00344">
    <property type="entry name" value="BCTRLSENSOR"/>
</dbReference>
<dbReference type="CDD" id="cd00130">
    <property type="entry name" value="PAS"/>
    <property type="match status" value="1"/>
</dbReference>
<dbReference type="InterPro" id="IPR036890">
    <property type="entry name" value="HATPase_C_sf"/>
</dbReference>
<keyword evidence="12" id="KW-0812">Transmembrane</keyword>
<evidence type="ECO:0000313" key="18">
    <source>
        <dbReference type="EMBL" id="VAW62509.1"/>
    </source>
</evidence>
<dbReference type="PROSITE" id="PS50885">
    <property type="entry name" value="HAMP"/>
    <property type="match status" value="1"/>
</dbReference>
<dbReference type="CDD" id="cd17546">
    <property type="entry name" value="REC_hyHK_CKI1_RcsC-like"/>
    <property type="match status" value="1"/>
</dbReference>
<dbReference type="Pfam" id="PF00072">
    <property type="entry name" value="Response_reg"/>
    <property type="match status" value="1"/>
</dbReference>
<dbReference type="Gene3D" id="1.10.287.130">
    <property type="match status" value="1"/>
</dbReference>
<feature type="domain" description="PAC" evidence="16">
    <location>
        <begin position="317"/>
        <end position="367"/>
    </location>
</feature>
<evidence type="ECO:0000256" key="3">
    <source>
        <dbReference type="ARBA" id="ARBA00012438"/>
    </source>
</evidence>
<dbReference type="SUPFAM" id="SSF52172">
    <property type="entry name" value="CheY-like"/>
    <property type="match status" value="1"/>
</dbReference>
<dbReference type="SUPFAM" id="SSF47384">
    <property type="entry name" value="Homodimeric domain of signal transducing histidine kinase"/>
    <property type="match status" value="1"/>
</dbReference>
<evidence type="ECO:0000256" key="10">
    <source>
        <dbReference type="ARBA" id="ARBA00023136"/>
    </source>
</evidence>
<evidence type="ECO:0000259" key="13">
    <source>
        <dbReference type="PROSITE" id="PS50109"/>
    </source>
</evidence>
<dbReference type="SMART" id="SM00304">
    <property type="entry name" value="HAMP"/>
    <property type="match status" value="1"/>
</dbReference>
<dbReference type="SMART" id="SM00091">
    <property type="entry name" value="PAS"/>
    <property type="match status" value="1"/>
</dbReference>
<dbReference type="Gene3D" id="3.30.450.20">
    <property type="entry name" value="PAS domain"/>
    <property type="match status" value="1"/>
</dbReference>
<dbReference type="SMART" id="SM00448">
    <property type="entry name" value="REC"/>
    <property type="match status" value="1"/>
</dbReference>
<dbReference type="Pfam" id="PF00672">
    <property type="entry name" value="HAMP"/>
    <property type="match status" value="1"/>
</dbReference>
<name>A0A3B0XL02_9ZZZZ</name>
<dbReference type="Gene3D" id="6.10.340.10">
    <property type="match status" value="1"/>
</dbReference>
<evidence type="ECO:0000256" key="7">
    <source>
        <dbReference type="ARBA" id="ARBA00022777"/>
    </source>
</evidence>
<evidence type="ECO:0000259" key="17">
    <source>
        <dbReference type="PROSITE" id="PS50885"/>
    </source>
</evidence>
<feature type="domain" description="PAS" evidence="15">
    <location>
        <begin position="244"/>
        <end position="287"/>
    </location>
</feature>
<evidence type="ECO:0000256" key="1">
    <source>
        <dbReference type="ARBA" id="ARBA00000085"/>
    </source>
</evidence>
<feature type="domain" description="Histidine kinase" evidence="13">
    <location>
        <begin position="410"/>
        <end position="633"/>
    </location>
</feature>
<dbReference type="GO" id="GO:0005524">
    <property type="term" value="F:ATP binding"/>
    <property type="evidence" value="ECO:0007669"/>
    <property type="project" value="UniProtKB-KW"/>
</dbReference>
<dbReference type="CDD" id="cd06225">
    <property type="entry name" value="HAMP"/>
    <property type="match status" value="1"/>
</dbReference>
<evidence type="ECO:0000256" key="9">
    <source>
        <dbReference type="ARBA" id="ARBA00023012"/>
    </source>
</evidence>
<keyword evidence="9" id="KW-0902">Two-component regulatory system</keyword>
<gene>
    <name evidence="18" type="ORF">MNBD_GAMMA09-3752</name>
</gene>
<dbReference type="GO" id="GO:0005886">
    <property type="term" value="C:plasma membrane"/>
    <property type="evidence" value="ECO:0007669"/>
    <property type="project" value="TreeGrafter"/>
</dbReference>
<dbReference type="GO" id="GO:0009927">
    <property type="term" value="F:histidine phosphotransfer kinase activity"/>
    <property type="evidence" value="ECO:0007669"/>
    <property type="project" value="TreeGrafter"/>
</dbReference>
<dbReference type="SMART" id="SM00387">
    <property type="entry name" value="HATPase_c"/>
    <property type="match status" value="1"/>
</dbReference>
<dbReference type="Gene3D" id="3.40.50.2300">
    <property type="match status" value="1"/>
</dbReference>
<dbReference type="InterPro" id="IPR003660">
    <property type="entry name" value="HAMP_dom"/>
</dbReference>
<dbReference type="PANTHER" id="PTHR43047:SF72">
    <property type="entry name" value="OSMOSENSING HISTIDINE PROTEIN KINASE SLN1"/>
    <property type="match status" value="1"/>
</dbReference>
<dbReference type="EMBL" id="UOFI01000023">
    <property type="protein sequence ID" value="VAW62509.1"/>
    <property type="molecule type" value="Genomic_DNA"/>
</dbReference>
<dbReference type="InterPro" id="IPR003661">
    <property type="entry name" value="HisK_dim/P_dom"/>
</dbReference>
<dbReference type="PROSITE" id="PS50110">
    <property type="entry name" value="RESPONSE_REGULATORY"/>
    <property type="match status" value="1"/>
</dbReference>
<dbReference type="Pfam" id="PF13426">
    <property type="entry name" value="PAS_9"/>
    <property type="match status" value="1"/>
</dbReference>
<keyword evidence="12" id="KW-1133">Transmembrane helix</keyword>
<keyword evidence="6" id="KW-0547">Nucleotide-binding</keyword>
<dbReference type="NCBIfam" id="TIGR00229">
    <property type="entry name" value="sensory_box"/>
    <property type="match status" value="1"/>
</dbReference>
<dbReference type="EC" id="2.7.13.3" evidence="3"/>
<evidence type="ECO:0000259" key="15">
    <source>
        <dbReference type="PROSITE" id="PS50112"/>
    </source>
</evidence>
<dbReference type="SMART" id="SM00388">
    <property type="entry name" value="HisKA"/>
    <property type="match status" value="1"/>
</dbReference>